<feature type="compositionally biased region" description="Basic and acidic residues" evidence="14">
    <location>
        <begin position="264"/>
        <end position="273"/>
    </location>
</feature>
<evidence type="ECO:0000256" key="9">
    <source>
        <dbReference type="ARBA" id="ARBA00023136"/>
    </source>
</evidence>
<evidence type="ECO:0000313" key="19">
    <source>
        <dbReference type="Proteomes" id="UP000295110"/>
    </source>
</evidence>
<comment type="subcellular location">
    <subcellularLocation>
        <location evidence="1 12">Cell outer membrane</location>
        <topology evidence="1 12">Multi-pass membrane protein</topology>
    </subcellularLocation>
</comment>
<keyword evidence="8 13" id="KW-0798">TonB box</keyword>
<evidence type="ECO:0000256" key="12">
    <source>
        <dbReference type="PROSITE-ProRule" id="PRU01360"/>
    </source>
</evidence>
<evidence type="ECO:0000256" key="1">
    <source>
        <dbReference type="ARBA" id="ARBA00004571"/>
    </source>
</evidence>
<dbReference type="AlphaFoldDB" id="A0A4R3UTH2"/>
<keyword evidence="7" id="KW-0406">Ion transport</keyword>
<evidence type="ECO:0000256" key="14">
    <source>
        <dbReference type="SAM" id="MobiDB-lite"/>
    </source>
</evidence>
<dbReference type="InterPro" id="IPR039426">
    <property type="entry name" value="TonB-dep_rcpt-like"/>
</dbReference>
<evidence type="ECO:0000256" key="15">
    <source>
        <dbReference type="SAM" id="SignalP"/>
    </source>
</evidence>
<evidence type="ECO:0000256" key="10">
    <source>
        <dbReference type="ARBA" id="ARBA00023170"/>
    </source>
</evidence>
<evidence type="ECO:0000256" key="13">
    <source>
        <dbReference type="RuleBase" id="RU003357"/>
    </source>
</evidence>
<dbReference type="PANTHER" id="PTHR30069">
    <property type="entry name" value="TONB-DEPENDENT OUTER MEMBRANE RECEPTOR"/>
    <property type="match status" value="1"/>
</dbReference>
<sequence length="626" mass="67139">MSRSFLAARRPVLSLFALSTLALAASAHAQSNLEPVVVTGTREAQPLRRSVADIVLVDSDTLRDSGVDTVEEALRRFGGLQILRNGGPGQSSGYFLRGTGTSSTLVLVDGVRVGSATLGQAEFESMSLAQVDRIEVLRGPASSLYGAGGVIQIFTRRGQGPLQVSGAAAVGSYGSAEGSLAVSGSQGAFDYAASVAHERSRGVSAIRPNDQFGNYNPDNDGFKRSSGSVRLGFTPMEGHRIGLNASESKLNAQYDSAEYPPPDYKPDPSPDFRNRLTTRLVAADYRGRISDLWTTTLQAAHNTDDSLSGGTVLSLARYKTDRDQFTWQNALKLDPDQQLMLAYEQMREEVRADAFASKLKRTNKAGVLGYAGQFGPAALEASLRRDDNSAYGGNTTGSIGASYALTSTLKLRALAGKTYRAPTFNDLYFPGYGVATVRPEKGRSAELGLNWLSGSSSASLTVYRNKVRDLIGYDPDPSHTDCPSGYFGCASNVSRATLQGATLAATHRLGNLSLRASVDVLDAQDDITHKRLNRRAAHQESLSADYDAGAWSAGASLTDIGARPDSGITLGAYALLDLRASWRFMPQWRLEAKVLNAGDHRVEPVRDYQGLGRQAWIGLRFDTKGL</sequence>
<evidence type="ECO:0000256" key="5">
    <source>
        <dbReference type="ARBA" id="ARBA00022692"/>
    </source>
</evidence>
<feature type="region of interest" description="Disordered" evidence="14">
    <location>
        <begin position="254"/>
        <end position="273"/>
    </location>
</feature>
<keyword evidence="10" id="KW-0675">Receptor</keyword>
<dbReference type="OrthoDB" id="183532at2"/>
<feature type="domain" description="TonB-dependent receptor plug" evidence="17">
    <location>
        <begin position="49"/>
        <end position="149"/>
    </location>
</feature>
<proteinExistence type="inferred from homology"/>
<evidence type="ECO:0000256" key="11">
    <source>
        <dbReference type="ARBA" id="ARBA00023237"/>
    </source>
</evidence>
<evidence type="ECO:0000256" key="6">
    <source>
        <dbReference type="ARBA" id="ARBA00022729"/>
    </source>
</evidence>
<gene>
    <name evidence="18" type="ORF">EV671_101727</name>
</gene>
<keyword evidence="19" id="KW-1185">Reference proteome</keyword>
<dbReference type="InterPro" id="IPR037066">
    <property type="entry name" value="Plug_dom_sf"/>
</dbReference>
<evidence type="ECO:0000256" key="2">
    <source>
        <dbReference type="ARBA" id="ARBA00009810"/>
    </source>
</evidence>
<dbReference type="InterPro" id="IPR036942">
    <property type="entry name" value="Beta-barrel_TonB_sf"/>
</dbReference>
<dbReference type="Gene3D" id="2.170.130.10">
    <property type="entry name" value="TonB-dependent receptor, plug domain"/>
    <property type="match status" value="1"/>
</dbReference>
<dbReference type="SUPFAM" id="SSF56935">
    <property type="entry name" value="Porins"/>
    <property type="match status" value="1"/>
</dbReference>
<dbReference type="Pfam" id="PF07715">
    <property type="entry name" value="Plug"/>
    <property type="match status" value="1"/>
</dbReference>
<accession>A0A4R3UTH2</accession>
<dbReference type="EMBL" id="SMBU01000017">
    <property type="protein sequence ID" value="TCU94382.1"/>
    <property type="molecule type" value="Genomic_DNA"/>
</dbReference>
<reference evidence="18 19" key="1">
    <citation type="submission" date="2019-03" db="EMBL/GenBank/DDBJ databases">
        <title>Genomic Encyclopedia of Type Strains, Phase IV (KMG-IV): sequencing the most valuable type-strain genomes for metagenomic binning, comparative biology and taxonomic classification.</title>
        <authorList>
            <person name="Goeker M."/>
        </authorList>
    </citation>
    <scope>NUCLEOTIDE SEQUENCE [LARGE SCALE GENOMIC DNA]</scope>
    <source>
        <strain evidence="18 19">DSM 654</strain>
    </source>
</reference>
<comment type="caution">
    <text evidence="18">The sequence shown here is derived from an EMBL/GenBank/DDBJ whole genome shotgun (WGS) entry which is preliminary data.</text>
</comment>
<feature type="signal peptide" evidence="15">
    <location>
        <begin position="1"/>
        <end position="29"/>
    </location>
</feature>
<evidence type="ECO:0000256" key="3">
    <source>
        <dbReference type="ARBA" id="ARBA00022448"/>
    </source>
</evidence>
<dbReference type="InterPro" id="IPR012910">
    <property type="entry name" value="Plug_dom"/>
</dbReference>
<protein>
    <submittedName>
        <fullName evidence="18">Vitamin B12 transporter</fullName>
    </submittedName>
</protein>
<dbReference type="Gene3D" id="2.40.170.20">
    <property type="entry name" value="TonB-dependent receptor, beta-barrel domain"/>
    <property type="match status" value="1"/>
</dbReference>
<keyword evidence="9 12" id="KW-0472">Membrane</keyword>
<dbReference type="GO" id="GO:0006811">
    <property type="term" value="P:monoatomic ion transport"/>
    <property type="evidence" value="ECO:0007669"/>
    <property type="project" value="UniProtKB-KW"/>
</dbReference>
<dbReference type="PROSITE" id="PS52016">
    <property type="entry name" value="TONB_DEPENDENT_REC_3"/>
    <property type="match status" value="1"/>
</dbReference>
<keyword evidence="6 15" id="KW-0732">Signal</keyword>
<keyword evidence="4 12" id="KW-1134">Transmembrane beta strand</keyword>
<feature type="chain" id="PRO_5020956865" evidence="15">
    <location>
        <begin position="30"/>
        <end position="626"/>
    </location>
</feature>
<dbReference type="PANTHER" id="PTHR30069:SF53">
    <property type="entry name" value="COLICIN I RECEPTOR-RELATED"/>
    <property type="match status" value="1"/>
</dbReference>
<evidence type="ECO:0000256" key="4">
    <source>
        <dbReference type="ARBA" id="ARBA00022452"/>
    </source>
</evidence>
<keyword evidence="5 12" id="KW-0812">Transmembrane</keyword>
<feature type="domain" description="TonB-dependent receptor-like beta-barrel" evidence="16">
    <location>
        <begin position="219"/>
        <end position="596"/>
    </location>
</feature>
<dbReference type="Proteomes" id="UP000295110">
    <property type="component" value="Unassembled WGS sequence"/>
</dbReference>
<organism evidence="18 19">
    <name type="scientific">Roseateles saccharophilus</name>
    <name type="common">Pseudomonas saccharophila</name>
    <dbReference type="NCBI Taxonomy" id="304"/>
    <lineage>
        <taxon>Bacteria</taxon>
        <taxon>Pseudomonadati</taxon>
        <taxon>Pseudomonadota</taxon>
        <taxon>Betaproteobacteria</taxon>
        <taxon>Burkholderiales</taxon>
        <taxon>Sphaerotilaceae</taxon>
        <taxon>Roseateles</taxon>
    </lineage>
</organism>
<evidence type="ECO:0000313" key="18">
    <source>
        <dbReference type="EMBL" id="TCU94382.1"/>
    </source>
</evidence>
<evidence type="ECO:0000256" key="7">
    <source>
        <dbReference type="ARBA" id="ARBA00023065"/>
    </source>
</evidence>
<dbReference type="RefSeq" id="WP_132573044.1">
    <property type="nucleotide sequence ID" value="NZ_CBCSGL010000013.1"/>
</dbReference>
<keyword evidence="3 12" id="KW-0813">Transport</keyword>
<dbReference type="GO" id="GO:0015889">
    <property type="term" value="P:cobalamin transport"/>
    <property type="evidence" value="ECO:0007669"/>
    <property type="project" value="TreeGrafter"/>
</dbReference>
<keyword evidence="11 12" id="KW-0998">Cell outer membrane</keyword>
<dbReference type="GO" id="GO:0009279">
    <property type="term" value="C:cell outer membrane"/>
    <property type="evidence" value="ECO:0007669"/>
    <property type="project" value="UniProtKB-SubCell"/>
</dbReference>
<dbReference type="InterPro" id="IPR000531">
    <property type="entry name" value="Beta-barrel_TonB"/>
</dbReference>
<evidence type="ECO:0000256" key="8">
    <source>
        <dbReference type="ARBA" id="ARBA00023077"/>
    </source>
</evidence>
<evidence type="ECO:0000259" key="16">
    <source>
        <dbReference type="Pfam" id="PF00593"/>
    </source>
</evidence>
<name>A0A4R3UTH2_ROSSA</name>
<dbReference type="Pfam" id="PF00593">
    <property type="entry name" value="TonB_dep_Rec_b-barrel"/>
    <property type="match status" value="1"/>
</dbReference>
<evidence type="ECO:0000259" key="17">
    <source>
        <dbReference type="Pfam" id="PF07715"/>
    </source>
</evidence>
<dbReference type="CDD" id="cd01347">
    <property type="entry name" value="ligand_gated_channel"/>
    <property type="match status" value="1"/>
</dbReference>
<comment type="similarity">
    <text evidence="2 12 13">Belongs to the TonB-dependent receptor family.</text>
</comment>